<evidence type="ECO:0000256" key="16">
    <source>
        <dbReference type="ARBA" id="ARBA00045686"/>
    </source>
</evidence>
<dbReference type="FunFam" id="2.60.40.1180:FF:000001">
    <property type="entry name" value="Maltase-glucoamylase, intestinal"/>
    <property type="match status" value="1"/>
</dbReference>
<dbReference type="Gene3D" id="2.60.40.1760">
    <property type="entry name" value="glycosyl hydrolase (family 31)"/>
    <property type="match status" value="1"/>
</dbReference>
<dbReference type="EC" id="3.2.1.20" evidence="4"/>
<reference evidence="22 23" key="1">
    <citation type="submission" date="2019-01" db="EMBL/GenBank/DDBJ databases">
        <title>Draft Genome and Complete Hox-Cluster Characterization of the Sterlet Sturgeon (Acipenser ruthenus).</title>
        <authorList>
            <person name="Wei Q."/>
        </authorList>
    </citation>
    <scope>NUCLEOTIDE SEQUENCE [LARGE SCALE GENOMIC DNA]</scope>
    <source>
        <strain evidence="22">WHYD16114868_AA</strain>
        <tissue evidence="22">Blood</tissue>
    </source>
</reference>
<evidence type="ECO:0000256" key="7">
    <source>
        <dbReference type="ARBA" id="ARBA00022729"/>
    </source>
</evidence>
<dbReference type="PROSITE" id="PS00707">
    <property type="entry name" value="GLYCOSYL_HYDROL_F31_2"/>
    <property type="match status" value="1"/>
</dbReference>
<evidence type="ECO:0000256" key="11">
    <source>
        <dbReference type="ARBA" id="ARBA00023157"/>
    </source>
</evidence>
<evidence type="ECO:0000256" key="2">
    <source>
        <dbReference type="ARBA" id="ARBA00004656"/>
    </source>
</evidence>
<feature type="disulfide bond" evidence="17">
    <location>
        <begin position="121"/>
        <end position="138"/>
    </location>
</feature>
<dbReference type="PROSITE" id="PS51448">
    <property type="entry name" value="P_TREFOIL_2"/>
    <property type="match status" value="1"/>
</dbReference>
<dbReference type="Gene3D" id="3.40.50.300">
    <property type="entry name" value="P-loop containing nucleotide triphosphate hydrolases"/>
    <property type="match status" value="1"/>
</dbReference>
<dbReference type="CDD" id="cd06602">
    <property type="entry name" value="GH31_MGAM_SI_GAA"/>
    <property type="match status" value="1"/>
</dbReference>
<evidence type="ECO:0000256" key="15">
    <source>
        <dbReference type="ARBA" id="ARBA00041572"/>
    </source>
</evidence>
<dbReference type="InterPro" id="IPR008144">
    <property type="entry name" value="Guanylate_kin-like_dom"/>
</dbReference>
<dbReference type="Gene3D" id="2.60.40.1180">
    <property type="entry name" value="Golgi alpha-mannosidase II"/>
    <property type="match status" value="2"/>
</dbReference>
<dbReference type="SUPFAM" id="SSF74650">
    <property type="entry name" value="Galactose mutarotase-like"/>
    <property type="match status" value="1"/>
</dbReference>
<evidence type="ECO:0000256" key="3">
    <source>
        <dbReference type="ARBA" id="ARBA00007806"/>
    </source>
</evidence>
<comment type="similarity">
    <text evidence="3">Belongs to the glycosyl hydrolase 31 family.</text>
</comment>
<keyword evidence="9 18" id="KW-0175">Coiled coil</keyword>
<dbReference type="Pfam" id="PF01055">
    <property type="entry name" value="Glyco_hydro_31_2nd"/>
    <property type="match status" value="2"/>
</dbReference>
<evidence type="ECO:0000256" key="17">
    <source>
        <dbReference type="PROSITE-ProRule" id="PRU00779"/>
    </source>
</evidence>
<protein>
    <recommendedName>
        <fullName evidence="5">Lysosomal alpha-glucosidase</fullName>
        <ecNumber evidence="4">3.2.1.20</ecNumber>
    </recommendedName>
    <alternativeName>
        <fullName evidence="15">Acid maltase</fullName>
    </alternativeName>
</protein>
<dbReference type="Pfam" id="PF13802">
    <property type="entry name" value="Gal_mutarotas_2"/>
    <property type="match status" value="1"/>
</dbReference>
<proteinExistence type="inferred from homology"/>
<evidence type="ECO:0000256" key="8">
    <source>
        <dbReference type="ARBA" id="ARBA00022801"/>
    </source>
</evidence>
<dbReference type="Gene3D" id="1.10.533.10">
    <property type="entry name" value="Death Domain, Fas"/>
    <property type="match status" value="1"/>
</dbReference>
<dbReference type="InterPro" id="IPR000322">
    <property type="entry name" value="Glyco_hydro_31_TIM"/>
</dbReference>
<gene>
    <name evidence="22" type="ORF">EOD39_11828</name>
</gene>
<evidence type="ECO:0000256" key="14">
    <source>
        <dbReference type="ARBA" id="ARBA00023295"/>
    </source>
</evidence>
<dbReference type="InterPro" id="IPR030459">
    <property type="entry name" value="Glyco_hydro_31_CS"/>
</dbReference>
<keyword evidence="14" id="KW-0326">Glycosidase</keyword>
<dbReference type="CDD" id="cd00111">
    <property type="entry name" value="Trefoil"/>
    <property type="match status" value="1"/>
</dbReference>
<keyword evidence="12" id="KW-0325">Glycoprotein</keyword>
<evidence type="ECO:0000256" key="13">
    <source>
        <dbReference type="ARBA" id="ARBA00023228"/>
    </source>
</evidence>
<dbReference type="PROSITE" id="PS50052">
    <property type="entry name" value="GUANYLATE_KINASE_2"/>
    <property type="match status" value="1"/>
</dbReference>
<keyword evidence="13" id="KW-0458">Lysosome</keyword>
<keyword evidence="7" id="KW-0732">Signal</keyword>
<evidence type="ECO:0000259" key="21">
    <source>
        <dbReference type="PROSITE" id="PS51448"/>
    </source>
</evidence>
<dbReference type="PANTHER" id="PTHR22762:SF92">
    <property type="entry name" value="LYSOSOMAL ALPHA-GLUCOSIDASE"/>
    <property type="match status" value="1"/>
</dbReference>
<feature type="coiled-coil region" evidence="18">
    <location>
        <begin position="1272"/>
        <end position="1306"/>
    </location>
</feature>
<evidence type="ECO:0000256" key="5">
    <source>
        <dbReference type="ARBA" id="ARBA00019338"/>
    </source>
</evidence>
<accession>A0A444UMQ6</accession>
<organism evidence="22 23">
    <name type="scientific">Acipenser ruthenus</name>
    <name type="common">Sterlet sturgeon</name>
    <dbReference type="NCBI Taxonomy" id="7906"/>
    <lineage>
        <taxon>Eukaryota</taxon>
        <taxon>Metazoa</taxon>
        <taxon>Chordata</taxon>
        <taxon>Craniata</taxon>
        <taxon>Vertebrata</taxon>
        <taxon>Euteleostomi</taxon>
        <taxon>Actinopterygii</taxon>
        <taxon>Chondrostei</taxon>
        <taxon>Acipenseriformes</taxon>
        <taxon>Acipenseridae</taxon>
        <taxon>Acipenser</taxon>
    </lineage>
</organism>
<comment type="function">
    <text evidence="16">Essential for the degradation of glycogen in lysosomes. Has highest activity on alpha-1,4-linked glycosidic linkages, but can also hydrolyze alpha-1,6-linked glucans.</text>
</comment>
<dbReference type="Pfam" id="PF00625">
    <property type="entry name" value="Guanylate_kin"/>
    <property type="match status" value="1"/>
</dbReference>
<dbReference type="Gene3D" id="3.20.20.80">
    <property type="entry name" value="Glycosidases"/>
    <property type="match status" value="2"/>
</dbReference>
<evidence type="ECO:0000256" key="6">
    <source>
        <dbReference type="ARBA" id="ARBA00022553"/>
    </source>
</evidence>
<dbReference type="InterPro" id="IPR048395">
    <property type="entry name" value="Glyco_hydro_31_C"/>
</dbReference>
<dbReference type="InterPro" id="IPR013780">
    <property type="entry name" value="Glyco_hydro_b"/>
</dbReference>
<dbReference type="InterPro" id="IPR011013">
    <property type="entry name" value="Gal_mutarotase_sf_dom"/>
</dbReference>
<dbReference type="SMART" id="SM00018">
    <property type="entry name" value="PD"/>
    <property type="match status" value="1"/>
</dbReference>
<dbReference type="InterPro" id="IPR017957">
    <property type="entry name" value="P_trefoil_CS"/>
</dbReference>
<dbReference type="InterPro" id="IPR017853">
    <property type="entry name" value="GH"/>
</dbReference>
<dbReference type="SUPFAM" id="SSF52540">
    <property type="entry name" value="P-loop containing nucleoside triphosphate hydrolases"/>
    <property type="match status" value="1"/>
</dbReference>
<evidence type="ECO:0000259" key="20">
    <source>
        <dbReference type="PROSITE" id="PS50209"/>
    </source>
</evidence>
<dbReference type="GO" id="GO:0042981">
    <property type="term" value="P:regulation of apoptotic process"/>
    <property type="evidence" value="ECO:0007669"/>
    <property type="project" value="InterPro"/>
</dbReference>
<comment type="subcellular location">
    <subcellularLocation>
        <location evidence="2">Lysosome membrane</location>
    </subcellularLocation>
</comment>
<dbReference type="InterPro" id="IPR008145">
    <property type="entry name" value="GK/Ca_channel_bsu"/>
</dbReference>
<dbReference type="InterPro" id="IPR000519">
    <property type="entry name" value="P_trefoil_dom"/>
</dbReference>
<keyword evidence="23" id="KW-1185">Reference proteome</keyword>
<dbReference type="InterPro" id="IPR001315">
    <property type="entry name" value="CARD"/>
</dbReference>
<dbReference type="CDD" id="cd14752">
    <property type="entry name" value="GH31_N"/>
    <property type="match status" value="1"/>
</dbReference>
<comment type="caution">
    <text evidence="17">Lacks conserved residue(s) required for the propagation of feature annotation.</text>
</comment>
<evidence type="ECO:0000256" key="10">
    <source>
        <dbReference type="ARBA" id="ARBA00023136"/>
    </source>
</evidence>
<dbReference type="PROSITE" id="PS00129">
    <property type="entry name" value="GLYCOSYL_HYDROL_F31_1"/>
    <property type="match status" value="1"/>
</dbReference>
<evidence type="ECO:0000313" key="23">
    <source>
        <dbReference type="Proteomes" id="UP000289886"/>
    </source>
</evidence>
<dbReference type="InterPro" id="IPR044913">
    <property type="entry name" value="P_trefoil_dom_sf"/>
</dbReference>
<dbReference type="InterPro" id="IPR025887">
    <property type="entry name" value="Glyco_hydro_31_N_dom"/>
</dbReference>
<dbReference type="Proteomes" id="UP000289886">
    <property type="component" value="Unassembled WGS sequence"/>
</dbReference>
<dbReference type="PANTHER" id="PTHR22762">
    <property type="entry name" value="ALPHA-GLUCOSIDASE"/>
    <property type="match status" value="1"/>
</dbReference>
<dbReference type="SUPFAM" id="SSF51445">
    <property type="entry name" value="(Trans)glycosidases"/>
    <property type="match status" value="1"/>
</dbReference>
<keyword evidence="11 17" id="KW-1015">Disulfide bond</keyword>
<evidence type="ECO:0000256" key="1">
    <source>
        <dbReference type="ARBA" id="ARBA00001657"/>
    </source>
</evidence>
<dbReference type="SUPFAM" id="SSF47986">
    <property type="entry name" value="DEATH domain"/>
    <property type="match status" value="1"/>
</dbReference>
<comment type="catalytic activity">
    <reaction evidence="1">
        <text>Hydrolysis of terminal, non-reducing (1-&gt;4)-linked alpha-D-glucose residues with release of alpha-D-glucose.</text>
        <dbReference type="EC" id="3.2.1.20"/>
    </reaction>
</comment>
<dbReference type="InterPro" id="IPR011029">
    <property type="entry name" value="DEATH-like_dom_sf"/>
</dbReference>
<comment type="caution">
    <text evidence="22">The sequence shown here is derived from an EMBL/GenBank/DDBJ whole genome shotgun (WGS) entry which is preliminary data.</text>
</comment>
<keyword evidence="8" id="KW-0378">Hydrolase</keyword>
<dbReference type="GO" id="GO:0005765">
    <property type="term" value="C:lysosomal membrane"/>
    <property type="evidence" value="ECO:0007669"/>
    <property type="project" value="UniProtKB-SubCell"/>
</dbReference>
<feature type="domain" description="CARD" evidence="20">
    <location>
        <begin position="910"/>
        <end position="1002"/>
    </location>
</feature>
<dbReference type="FunFam" id="1.10.533.10:FF:000003">
    <property type="entry name" value="Caspase recruitment domain family, member 11"/>
    <property type="match status" value="1"/>
</dbReference>
<dbReference type="InterPro" id="IPR030458">
    <property type="entry name" value="Glyco_hydro_31_AS"/>
</dbReference>
<dbReference type="Pfam" id="PF00619">
    <property type="entry name" value="CARD"/>
    <property type="match status" value="1"/>
</dbReference>
<dbReference type="EMBL" id="SCEB01214243">
    <property type="protein sequence ID" value="RXM36443.1"/>
    <property type="molecule type" value="Genomic_DNA"/>
</dbReference>
<dbReference type="GO" id="GO:0004558">
    <property type="term" value="F:alpha-1,4-glucosidase activity"/>
    <property type="evidence" value="ECO:0007669"/>
    <property type="project" value="UniProtKB-EC"/>
</dbReference>
<dbReference type="InterPro" id="IPR027417">
    <property type="entry name" value="P-loop_NTPase"/>
</dbReference>
<evidence type="ECO:0000256" key="4">
    <source>
        <dbReference type="ARBA" id="ARBA00012741"/>
    </source>
</evidence>
<dbReference type="SMART" id="SM00072">
    <property type="entry name" value="GuKc"/>
    <property type="match status" value="1"/>
</dbReference>
<evidence type="ECO:0000256" key="18">
    <source>
        <dbReference type="SAM" id="Coils"/>
    </source>
</evidence>
<evidence type="ECO:0000313" key="22">
    <source>
        <dbReference type="EMBL" id="RXM36443.1"/>
    </source>
</evidence>
<evidence type="ECO:0000256" key="12">
    <source>
        <dbReference type="ARBA" id="ARBA00023180"/>
    </source>
</evidence>
<sequence length="1522" mass="173870">MGQDRDRFLRTEATECPAVSKLPSMSMTVTKYSVICLAILISHFLVLYQSSLNFEHKVAIRSLISHSPDLSLIFRTKYASTNSGTVEKFPELEESVGQQCSASPESRFDCAPDKPVSKQECETRGCCYVPLSRQGPWCFYPPSYPSYSMGKLIPTKRGHTANLTRFSKSFFPKDIMTVQLEVMLETEGRLHFTLKDPVVKRYEVPLDVPQVEGQAATPLYTVEYSEEPFGIIIRRASNGRVLLNTTVAPLFFADQFLQISTSLASPHISGLGEHLTNLTIDLNWTTVTFWNRDTAPHSDANLYGSHPFYLVQEGDGLAHGVFLLNSNGMDVVVQPAPALTWRTIGGIFDFYVFLGPDPKSVIRQYLDVIGYPLMPPYWGLGFHLCRWGYSSTNVTRSVVESMRKANFPLDVQWNDIDYADGRRDFTYNQQNFGDYSQMVQEFHEKGMKYVMIVVWPGPTAFPDFTNPETHRWWYDNVKEFHDKVPFDGMWIDMNEPSNFVMGSLHGCPSNELENPPYVPGVVGGSLKSKTLCASSSQHLSSHYNLHNLYGLTEAIASHDALIKVRGKRPFVISRSTFSSHGRYAGHWTGDVQSTWEQLRYTVPAVLLFNLYGVPLVGADICGFEGNTSEELCVRWTQLGAFYPFMRNHNDRPNTPQEPFVFSEKAQDAMRKAMILRYSLLPFLYTLFHRAHVAAQTVTRPLFLEFPSDVNSHTVDRQFMWGEALLISPVLEPNVTELTAYLPPSTWYNLHDGSAIHSKGQYLILPAPLDTINVHVREGHIVPQQVPGFTTSQSRSNPFCLTVALSGEGSARGELFWDDGDSLQTFETGDYTHILFLVNRNMLVSELLSLSSAIDGLQLEQAWVFGVSSPPREVLVNGQTSAVFSYRSDTKPGQVMAGEVDLSGREMNDLDEEELWDLINNHRDKITLGVKPCMLTAYLRQACVLSDLDEEEILHSVKNTNRCMRTGHMLDILKTQGKKGAIAFLESLMIHIPKLYTQVTGKEPTMEHSSGVMKHSELTEYLVKAMTEMQQVRNQEKSKVLLLESRCFRLEAELAKARRRVEELENLEAEFKRLQREFNLRYQELLRVKDEKCNLCMRYTSAVEESSLMASRCHDLQLELYQMKSELKKAKSESEFERKKSVDLQRRSEALVLKEDIESLNHKLLQAEKFDPAREDILVQDLVEARDSRQGLMEQIHSLREEAEMAKCERDEHFEEKEALLLECQKLRLDCEMHQEKTAAFQVQLRELRSERDRAYLSRDEAQSSISQSLSEKDSMRLQVMELQDQIYELRKQATQMKAQIKRQELDKNQVAGKKEAVRIVSTGRTQRNPLRFSNDCEGNEQGKGQGKRPVLLLPNILGRLLNERLQEHQEFQLCQPELLSDSEFAERLKLGDILGVKERQNNCYTKQAVEAIIEQNAHCLLEVELDCVRRMHKAEIFPIIIFIVISEKSARKFRKKLHRHGSSEEHLLECYKAAETFLDKLPCLIRTISSETWNDMDSLMSCVKAAVAEEQKNIVWIEQDLQ</sequence>
<evidence type="ECO:0000256" key="9">
    <source>
        <dbReference type="ARBA" id="ARBA00023054"/>
    </source>
</evidence>
<dbReference type="FunFam" id="2.60.40.1760:FF:000001">
    <property type="entry name" value="Maltase-glucoamylase, intestinal"/>
    <property type="match status" value="1"/>
</dbReference>
<dbReference type="GO" id="GO:0030246">
    <property type="term" value="F:carbohydrate binding"/>
    <property type="evidence" value="ECO:0007669"/>
    <property type="project" value="InterPro"/>
</dbReference>
<feature type="coiled-coil region" evidence="18">
    <location>
        <begin position="1039"/>
        <end position="1083"/>
    </location>
</feature>
<dbReference type="PROSITE" id="PS50209">
    <property type="entry name" value="CARD"/>
    <property type="match status" value="1"/>
</dbReference>
<dbReference type="SUPFAM" id="SSF51011">
    <property type="entry name" value="Glycosyl hydrolase domain"/>
    <property type="match status" value="1"/>
</dbReference>
<dbReference type="GO" id="GO:0007040">
    <property type="term" value="P:lysosome organization"/>
    <property type="evidence" value="ECO:0007669"/>
    <property type="project" value="TreeGrafter"/>
</dbReference>
<dbReference type="Pfam" id="PF00088">
    <property type="entry name" value="Trefoil"/>
    <property type="match status" value="1"/>
</dbReference>
<dbReference type="GO" id="GO:0005980">
    <property type="term" value="P:glycogen catabolic process"/>
    <property type="evidence" value="ECO:0007669"/>
    <property type="project" value="TreeGrafter"/>
</dbReference>
<feature type="coiled-coil region" evidence="18">
    <location>
        <begin position="1112"/>
        <end position="1146"/>
    </location>
</feature>
<evidence type="ECO:0000259" key="19">
    <source>
        <dbReference type="PROSITE" id="PS50052"/>
    </source>
</evidence>
<dbReference type="PROSITE" id="PS00025">
    <property type="entry name" value="P_TREFOIL_1"/>
    <property type="match status" value="1"/>
</dbReference>
<feature type="coiled-coil region" evidence="18">
    <location>
        <begin position="1181"/>
        <end position="1236"/>
    </location>
</feature>
<dbReference type="Pfam" id="PF21365">
    <property type="entry name" value="Glyco_hydro_31_3rd"/>
    <property type="match status" value="1"/>
</dbReference>
<keyword evidence="6" id="KW-0597">Phosphoprotein</keyword>
<keyword evidence="10" id="KW-0472">Membrane</keyword>
<feature type="domain" description="Guanylate kinase-like" evidence="19">
    <location>
        <begin position="1363"/>
        <end position="1508"/>
    </location>
</feature>
<feature type="domain" description="P-type" evidence="21">
    <location>
        <begin position="98"/>
        <end position="142"/>
    </location>
</feature>
<name>A0A444UMQ6_ACIRT</name>
<dbReference type="Gene3D" id="4.10.110.10">
    <property type="entry name" value="Spasmolytic Protein, domain 1"/>
    <property type="match status" value="1"/>
</dbReference>